<dbReference type="EMBL" id="JAWZYT010001858">
    <property type="protein sequence ID" value="KAK4308684.1"/>
    <property type="molecule type" value="Genomic_DNA"/>
</dbReference>
<dbReference type="Proteomes" id="UP001292094">
    <property type="component" value="Unassembled WGS sequence"/>
</dbReference>
<organism evidence="2 3">
    <name type="scientific">Petrolisthes manimaculis</name>
    <dbReference type="NCBI Taxonomy" id="1843537"/>
    <lineage>
        <taxon>Eukaryota</taxon>
        <taxon>Metazoa</taxon>
        <taxon>Ecdysozoa</taxon>
        <taxon>Arthropoda</taxon>
        <taxon>Crustacea</taxon>
        <taxon>Multicrustacea</taxon>
        <taxon>Malacostraca</taxon>
        <taxon>Eumalacostraca</taxon>
        <taxon>Eucarida</taxon>
        <taxon>Decapoda</taxon>
        <taxon>Pleocyemata</taxon>
        <taxon>Anomura</taxon>
        <taxon>Galatheoidea</taxon>
        <taxon>Porcellanidae</taxon>
        <taxon>Petrolisthes</taxon>
    </lineage>
</organism>
<evidence type="ECO:0000313" key="3">
    <source>
        <dbReference type="Proteomes" id="UP001292094"/>
    </source>
</evidence>
<dbReference type="Pfam" id="PF07327">
    <property type="entry name" value="Neuroparsin"/>
    <property type="match status" value="1"/>
</dbReference>
<feature type="signal peptide" evidence="1">
    <location>
        <begin position="1"/>
        <end position="25"/>
    </location>
</feature>
<dbReference type="AlphaFoldDB" id="A0AAE1PK07"/>
<name>A0AAE1PK07_9EUCA</name>
<keyword evidence="1" id="KW-0732">Signal</keyword>
<feature type="chain" id="PRO_5042173759" description="Neuroparsin" evidence="1">
    <location>
        <begin position="26"/>
        <end position="96"/>
    </location>
</feature>
<proteinExistence type="predicted"/>
<accession>A0AAE1PK07</accession>
<comment type="caution">
    <text evidence="2">The sequence shown here is derived from an EMBL/GenBank/DDBJ whole genome shotgun (WGS) entry which is preliminary data.</text>
</comment>
<evidence type="ECO:0008006" key="4">
    <source>
        <dbReference type="Google" id="ProtNLM"/>
    </source>
</evidence>
<evidence type="ECO:0000313" key="2">
    <source>
        <dbReference type="EMBL" id="KAK4308684.1"/>
    </source>
</evidence>
<dbReference type="Gene3D" id="4.10.40.20">
    <property type="match status" value="1"/>
</dbReference>
<keyword evidence="3" id="KW-1185">Reference proteome</keyword>
<sequence length="96" mass="10417">MKSSVYLLSTILFLIVVVFLNVGIAAPRCETEGNTRPEGDCKYGTVLDWCRNVVCAKGPGETCGEEWWEGGQCTPGTYCACGRCHGCSANLECHFC</sequence>
<dbReference type="InterPro" id="IPR010850">
    <property type="entry name" value="Neuroparsin"/>
</dbReference>
<gene>
    <name evidence="2" type="ORF">Pmani_019635</name>
</gene>
<reference evidence="2" key="1">
    <citation type="submission" date="2023-11" db="EMBL/GenBank/DDBJ databases">
        <title>Genome assemblies of two species of porcelain crab, Petrolisthes cinctipes and Petrolisthes manimaculis (Anomura: Porcellanidae).</title>
        <authorList>
            <person name="Angst P."/>
        </authorList>
    </citation>
    <scope>NUCLEOTIDE SEQUENCE</scope>
    <source>
        <strain evidence="2">PB745_02</strain>
        <tissue evidence="2">Gill</tissue>
    </source>
</reference>
<protein>
    <recommendedName>
        <fullName evidence="4">Neuroparsin</fullName>
    </recommendedName>
</protein>
<evidence type="ECO:0000256" key="1">
    <source>
        <dbReference type="SAM" id="SignalP"/>
    </source>
</evidence>